<dbReference type="AlphaFoldDB" id="A0A443LB81"/>
<comment type="caution">
    <text evidence="1">The sequence shown here is derived from an EMBL/GenBank/DDBJ whole genome shotgun (WGS) entry which is preliminary data.</text>
</comment>
<sequence>MFGGLLLGAGGAFLLTRGIGELDQSLLATDLHSVINGAQSESDLLRRIALHELAGTSRAEIADMLAASSIESFDNGDQIVAWQGPGQIVFDFRDGRLNEIENYCWRYHPASDCAKTGGSSNGN</sequence>
<gene>
    <name evidence="1" type="ORF">EOW65_13550</name>
</gene>
<organism evidence="1 2">
    <name type="scientific">Paenirhodobacter ferrireducens</name>
    <dbReference type="NCBI Taxonomy" id="1215032"/>
    <lineage>
        <taxon>Bacteria</taxon>
        <taxon>Pseudomonadati</taxon>
        <taxon>Pseudomonadota</taxon>
        <taxon>Alphaproteobacteria</taxon>
        <taxon>Rhodobacterales</taxon>
        <taxon>Rhodobacter group</taxon>
        <taxon>Paenirhodobacter</taxon>
    </lineage>
</organism>
<reference evidence="1 2" key="1">
    <citation type="submission" date="2019-01" db="EMBL/GenBank/DDBJ databases">
        <title>Sinorhodobacter populi sp. nov. isolated from the symptomatic bark tissue of Populus euramericana canker.</title>
        <authorList>
            <person name="Xu G."/>
        </authorList>
    </citation>
    <scope>NUCLEOTIDE SEQUENCE [LARGE SCALE GENOMIC DNA]</scope>
    <source>
        <strain evidence="1 2">CCTCC AB2012026</strain>
    </source>
</reference>
<protein>
    <submittedName>
        <fullName evidence="1">Uncharacterized protein</fullName>
    </submittedName>
</protein>
<evidence type="ECO:0000313" key="2">
    <source>
        <dbReference type="Proteomes" id="UP000286594"/>
    </source>
</evidence>
<name>A0A443LB81_9RHOB</name>
<keyword evidence="2" id="KW-1185">Reference proteome</keyword>
<proteinExistence type="predicted"/>
<dbReference type="Proteomes" id="UP000286594">
    <property type="component" value="Unassembled WGS sequence"/>
</dbReference>
<accession>A0A443LB81</accession>
<evidence type="ECO:0000313" key="1">
    <source>
        <dbReference type="EMBL" id="RWR46435.1"/>
    </source>
</evidence>
<dbReference type="RefSeq" id="WP_128150292.1">
    <property type="nucleotide sequence ID" value="NZ_SAVB01000019.1"/>
</dbReference>
<dbReference type="EMBL" id="SAVB01000019">
    <property type="protein sequence ID" value="RWR46435.1"/>
    <property type="molecule type" value="Genomic_DNA"/>
</dbReference>